<feature type="domain" description="Aminotransferase class I/classII large" evidence="7">
    <location>
        <begin position="43"/>
        <end position="383"/>
    </location>
</feature>
<evidence type="ECO:0000313" key="9">
    <source>
        <dbReference type="Proteomes" id="UP001320159"/>
    </source>
</evidence>
<evidence type="ECO:0000256" key="1">
    <source>
        <dbReference type="ARBA" id="ARBA00001933"/>
    </source>
</evidence>
<dbReference type="InterPro" id="IPR004839">
    <property type="entry name" value="Aminotransferase_I/II_large"/>
</dbReference>
<protein>
    <submittedName>
        <fullName evidence="8">Aspartate aminotransferase</fullName>
    </submittedName>
</protein>
<organism evidence="8 9">
    <name type="scientific">Methanooceanicella nereidis</name>
    <dbReference type="NCBI Taxonomy" id="2052831"/>
    <lineage>
        <taxon>Archaea</taxon>
        <taxon>Methanobacteriati</taxon>
        <taxon>Methanobacteriota</taxon>
        <taxon>Stenosarchaea group</taxon>
        <taxon>Methanomicrobia</taxon>
        <taxon>Methanocellales</taxon>
        <taxon>Methanocellaceae</taxon>
        <taxon>Methanooceanicella</taxon>
    </lineage>
</organism>
<dbReference type="Proteomes" id="UP001320159">
    <property type="component" value="Unassembled WGS sequence"/>
</dbReference>
<evidence type="ECO:0000256" key="2">
    <source>
        <dbReference type="ARBA" id="ARBA00007441"/>
    </source>
</evidence>
<evidence type="ECO:0000256" key="5">
    <source>
        <dbReference type="ARBA" id="ARBA00022679"/>
    </source>
</evidence>
<dbReference type="Pfam" id="PF00155">
    <property type="entry name" value="Aminotran_1_2"/>
    <property type="match status" value="1"/>
</dbReference>
<keyword evidence="4 8" id="KW-0032">Aminotransferase</keyword>
<evidence type="ECO:0000313" key="8">
    <source>
        <dbReference type="EMBL" id="MCD1295146.1"/>
    </source>
</evidence>
<dbReference type="GO" id="GO:0008483">
    <property type="term" value="F:transaminase activity"/>
    <property type="evidence" value="ECO:0007669"/>
    <property type="project" value="UniProtKB-KW"/>
</dbReference>
<dbReference type="AlphaFoldDB" id="A0AAP2RE69"/>
<comment type="caution">
    <text evidence="8">The sequence shown here is derived from an EMBL/GenBank/DDBJ whole genome shotgun (WGS) entry which is preliminary data.</text>
</comment>
<evidence type="ECO:0000256" key="4">
    <source>
        <dbReference type="ARBA" id="ARBA00022576"/>
    </source>
</evidence>
<keyword evidence="9" id="KW-1185">Reference proteome</keyword>
<dbReference type="InterPro" id="IPR015421">
    <property type="entry name" value="PyrdxlP-dep_Trfase_major"/>
</dbReference>
<comment type="cofactor">
    <cofactor evidence="1">
        <name>pyridoxal 5'-phosphate</name>
        <dbReference type="ChEBI" id="CHEBI:597326"/>
    </cofactor>
</comment>
<dbReference type="PANTHER" id="PTHR42790">
    <property type="entry name" value="AMINOTRANSFERASE"/>
    <property type="match status" value="1"/>
</dbReference>
<dbReference type="GO" id="GO:0030170">
    <property type="term" value="F:pyridoxal phosphate binding"/>
    <property type="evidence" value="ECO:0007669"/>
    <property type="project" value="InterPro"/>
</dbReference>
<dbReference type="PANTHER" id="PTHR42790:SF19">
    <property type="entry name" value="KYNURENINE_ALPHA-AMINOADIPATE AMINOTRANSFERASE, MITOCHONDRIAL"/>
    <property type="match status" value="1"/>
</dbReference>
<evidence type="ECO:0000259" key="7">
    <source>
        <dbReference type="Pfam" id="PF00155"/>
    </source>
</evidence>
<dbReference type="CDD" id="cd00609">
    <property type="entry name" value="AAT_like"/>
    <property type="match status" value="1"/>
</dbReference>
<proteinExistence type="inferred from homology"/>
<evidence type="ECO:0000256" key="3">
    <source>
        <dbReference type="ARBA" id="ARBA00011738"/>
    </source>
</evidence>
<comment type="subunit">
    <text evidence="3">Homodimer.</text>
</comment>
<dbReference type="Gene3D" id="3.90.1150.10">
    <property type="entry name" value="Aspartate Aminotransferase, domain 1"/>
    <property type="match status" value="1"/>
</dbReference>
<accession>A0AAP2RE69</accession>
<dbReference type="InterPro" id="IPR015424">
    <property type="entry name" value="PyrdxlP-dep_Trfase"/>
</dbReference>
<dbReference type="SUPFAM" id="SSF53383">
    <property type="entry name" value="PLP-dependent transferases"/>
    <property type="match status" value="1"/>
</dbReference>
<dbReference type="EMBL" id="PGCK01000007">
    <property type="protein sequence ID" value="MCD1295146.1"/>
    <property type="molecule type" value="Genomic_DNA"/>
</dbReference>
<dbReference type="RefSeq" id="WP_230741996.1">
    <property type="nucleotide sequence ID" value="NZ_PGCK01000007.1"/>
</dbReference>
<evidence type="ECO:0000256" key="6">
    <source>
        <dbReference type="ARBA" id="ARBA00022898"/>
    </source>
</evidence>
<dbReference type="Gene3D" id="3.40.640.10">
    <property type="entry name" value="Type I PLP-dependent aspartate aminotransferase-like (Major domain)"/>
    <property type="match status" value="1"/>
</dbReference>
<keyword evidence="6" id="KW-0663">Pyridoxal phosphate</keyword>
<reference evidence="8 9" key="1">
    <citation type="submission" date="2017-11" db="EMBL/GenBank/DDBJ databases">
        <title>Isolation and Characterization of Family Methanocellaceae Species from Potential Methane Hydrate Area Offshore Southwestern Taiwan.</title>
        <authorList>
            <person name="Zhang W.-L."/>
            <person name="Chen W.-C."/>
            <person name="Lai M.-C."/>
            <person name="Chen S.-C."/>
        </authorList>
    </citation>
    <scope>NUCLEOTIDE SEQUENCE [LARGE SCALE GENOMIC DNA]</scope>
    <source>
        <strain evidence="8 9">CWC-04</strain>
    </source>
</reference>
<dbReference type="InterPro" id="IPR015422">
    <property type="entry name" value="PyrdxlP-dep_Trfase_small"/>
</dbReference>
<dbReference type="FunFam" id="3.40.640.10:FF:000053">
    <property type="entry name" value="Aminotransferase, class I"/>
    <property type="match status" value="1"/>
</dbReference>
<name>A0AAP2RE69_9EURY</name>
<sequence length="393" mass="44479">MGNIFADRMSTVHKSFIREILKVTEDPEIISFAGGLPNPASFPVKAVSDAAIKVLKESGESALQYSTTEGHYPLRQYISERYAKKGVEVTPENIMIISGSQQGLDLIAKIMIDKGDKILVERPTYLAALQSFGMFQPEFRSVTLNEDGVDTAMLEKELNENRIKLFYSVPNFQNPTGITYSRQKREEVARIMQSHDTIFVEDNPYGEIRFMGEDQPSMKTYLKEKTILLGSFSKIVSPGMRLGWICAEKDIMDKLVTAKQASDLHTNYFTQRVVYQYLIDNDVESHIQMIRGLYKKQRDCMVSMIEKYFPGDVKITRPEGGMFIWATLPEGISSMELFDIAIKEKVAFVPGRAFFADGTGDNTMRLNYSSSSEDRIEEGVKRLGLSIERLLAN</sequence>
<dbReference type="GO" id="GO:1901605">
    <property type="term" value="P:alpha-amino acid metabolic process"/>
    <property type="evidence" value="ECO:0007669"/>
    <property type="project" value="TreeGrafter"/>
</dbReference>
<gene>
    <name evidence="8" type="ORF">CUJ83_09060</name>
</gene>
<keyword evidence="5" id="KW-0808">Transferase</keyword>
<comment type="similarity">
    <text evidence="2">Belongs to the class-I pyridoxal-phosphate-dependent aminotransferase family.</text>
</comment>
<dbReference type="InterPro" id="IPR050859">
    <property type="entry name" value="Class-I_PLP-dep_aminotransf"/>
</dbReference>